<proteinExistence type="predicted"/>
<reference evidence="1" key="1">
    <citation type="submission" date="2018-02" db="EMBL/GenBank/DDBJ databases">
        <title>The genomes of Aspergillus section Nigri reveals drivers in fungal speciation.</title>
        <authorList>
            <consortium name="DOE Joint Genome Institute"/>
            <person name="Vesth T.C."/>
            <person name="Nybo J."/>
            <person name="Theobald S."/>
            <person name="Brandl J."/>
            <person name="Frisvad J.C."/>
            <person name="Nielsen K.F."/>
            <person name="Lyhne E.K."/>
            <person name="Kogle M.E."/>
            <person name="Kuo A."/>
            <person name="Riley R."/>
            <person name="Clum A."/>
            <person name="Nolan M."/>
            <person name="Lipzen A."/>
            <person name="Salamov A."/>
            <person name="Henrissat B."/>
            <person name="Wiebenga A."/>
            <person name="De vries R.P."/>
            <person name="Grigoriev I.V."/>
            <person name="Mortensen U.H."/>
            <person name="Andersen M.R."/>
            <person name="Baker S.E."/>
        </authorList>
    </citation>
    <scope>NUCLEOTIDE SEQUENCE</scope>
    <source>
        <strain evidence="1">CBS 121060</strain>
    </source>
</reference>
<organism evidence="1 2">
    <name type="scientific">Aspergillus aculeatinus CBS 121060</name>
    <dbReference type="NCBI Taxonomy" id="1448322"/>
    <lineage>
        <taxon>Eukaryota</taxon>
        <taxon>Fungi</taxon>
        <taxon>Dikarya</taxon>
        <taxon>Ascomycota</taxon>
        <taxon>Pezizomycotina</taxon>
        <taxon>Eurotiomycetes</taxon>
        <taxon>Eurotiomycetidae</taxon>
        <taxon>Eurotiales</taxon>
        <taxon>Aspergillaceae</taxon>
        <taxon>Aspergillus</taxon>
        <taxon>Aspergillus subgen. Circumdati</taxon>
    </lineage>
</organism>
<evidence type="ECO:0000313" key="2">
    <source>
        <dbReference type="Proteomes" id="UP000249661"/>
    </source>
</evidence>
<keyword evidence="2" id="KW-1185">Reference proteome</keyword>
<dbReference type="Proteomes" id="UP000249661">
    <property type="component" value="Unassembled WGS sequence"/>
</dbReference>
<sequence>MQMLHRSDPPPPPFGANTHSKQMQIFLTVKQAASRLDAKNLCHCSTMYLERRLWTSFP</sequence>
<name>A0ACD1GRT6_9EURO</name>
<gene>
    <name evidence="1" type="ORF">BO66DRAFT_476045</name>
</gene>
<accession>A0ACD1GRT6</accession>
<dbReference type="EMBL" id="KZ825020">
    <property type="protein sequence ID" value="RAH64151.1"/>
    <property type="molecule type" value="Genomic_DNA"/>
</dbReference>
<protein>
    <submittedName>
        <fullName evidence="1">Uncharacterized protein</fullName>
    </submittedName>
</protein>
<evidence type="ECO:0000313" key="1">
    <source>
        <dbReference type="EMBL" id="RAH64151.1"/>
    </source>
</evidence>